<proteinExistence type="predicted"/>
<keyword evidence="1" id="KW-0812">Transmembrane</keyword>
<evidence type="ECO:0000313" key="2">
    <source>
        <dbReference type="EMBL" id="RHZ83076.1"/>
    </source>
</evidence>
<evidence type="ECO:0000256" key="1">
    <source>
        <dbReference type="SAM" id="Phobius"/>
    </source>
</evidence>
<keyword evidence="3" id="KW-1185">Reference proteome</keyword>
<dbReference type="PANTHER" id="PTHR28110">
    <property type="entry name" value="TRANSMEMBRANE PROTEIN"/>
    <property type="match status" value="1"/>
</dbReference>
<comment type="caution">
    <text evidence="2">The sequence shown here is derived from an EMBL/GenBank/DDBJ whole genome shotgun (WGS) entry which is preliminary data.</text>
</comment>
<dbReference type="InterPro" id="IPR055323">
    <property type="entry name" value="C57A10.07/YOR238W"/>
</dbReference>
<gene>
    <name evidence="2" type="ORF">Glove_99g105</name>
</gene>
<protein>
    <submittedName>
        <fullName evidence="2">Uncharacterized protein</fullName>
    </submittedName>
</protein>
<dbReference type="OrthoDB" id="4347at2759"/>
<keyword evidence="1" id="KW-1133">Transmembrane helix</keyword>
<dbReference type="STRING" id="1348612.A0A397JAR4"/>
<dbReference type="GO" id="GO:0005737">
    <property type="term" value="C:cytoplasm"/>
    <property type="evidence" value="ECO:0007669"/>
    <property type="project" value="TreeGrafter"/>
</dbReference>
<dbReference type="PANTHER" id="PTHR28110:SF1">
    <property type="entry name" value="TRANSMEMBRANE PROTEIN"/>
    <property type="match status" value="1"/>
</dbReference>
<feature type="transmembrane region" description="Helical" evidence="1">
    <location>
        <begin position="41"/>
        <end position="59"/>
    </location>
</feature>
<organism evidence="2 3">
    <name type="scientific">Diversispora epigaea</name>
    <dbReference type="NCBI Taxonomy" id="1348612"/>
    <lineage>
        <taxon>Eukaryota</taxon>
        <taxon>Fungi</taxon>
        <taxon>Fungi incertae sedis</taxon>
        <taxon>Mucoromycota</taxon>
        <taxon>Glomeromycotina</taxon>
        <taxon>Glomeromycetes</taxon>
        <taxon>Diversisporales</taxon>
        <taxon>Diversisporaceae</taxon>
        <taxon>Diversispora</taxon>
    </lineage>
</organism>
<keyword evidence="1" id="KW-0472">Membrane</keyword>
<reference evidence="2 3" key="1">
    <citation type="submission" date="2018-08" db="EMBL/GenBank/DDBJ databases">
        <title>Genome and evolution of the arbuscular mycorrhizal fungus Diversispora epigaea (formerly Glomus versiforme) and its bacterial endosymbionts.</title>
        <authorList>
            <person name="Sun X."/>
            <person name="Fei Z."/>
            <person name="Harrison M."/>
        </authorList>
    </citation>
    <scope>NUCLEOTIDE SEQUENCE [LARGE SCALE GENOMIC DNA]</scope>
    <source>
        <strain evidence="2 3">IT104</strain>
    </source>
</reference>
<sequence>MYFLKQSSLILPLFNEKSSKSIIQIIFNKFNISNIRSLKRFLFIILLSTSLIINLFYFFSNNSYFDSSIIFPYKIESDNDNGNIIPQPPHPELLDLIIVAGHAIFIGNDINKADKDEGWILEDFQKGREQVKTILNHIRKGLELVENNKDALLIFSGGQTRPLAGPKSEAQSYWEIVYTTQSLETSQLLTSRITTEEFARDSYENFLFSICRFHEFTGNYPRNITIVGFDFKRKRFIEFHRAALKFPLERFEYVGIDPETSSLSTFVGENLNSLGPFQEDIYGCHGKLRDKKLLRNPFRRIHPYLQSCPEISSLINYCPKNKTTIYPGKLPWE</sequence>
<dbReference type="AlphaFoldDB" id="A0A397JAR4"/>
<name>A0A397JAR4_9GLOM</name>
<evidence type="ECO:0000313" key="3">
    <source>
        <dbReference type="Proteomes" id="UP000266861"/>
    </source>
</evidence>
<accession>A0A397JAR4</accession>
<dbReference type="EMBL" id="PQFF01000092">
    <property type="protein sequence ID" value="RHZ83076.1"/>
    <property type="molecule type" value="Genomic_DNA"/>
</dbReference>
<dbReference type="Proteomes" id="UP000266861">
    <property type="component" value="Unassembled WGS sequence"/>
</dbReference>